<organism evidence="3 4">
    <name type="scientific">Ceratina calcarata</name>
    <dbReference type="NCBI Taxonomy" id="156304"/>
    <lineage>
        <taxon>Eukaryota</taxon>
        <taxon>Metazoa</taxon>
        <taxon>Ecdysozoa</taxon>
        <taxon>Arthropoda</taxon>
        <taxon>Hexapoda</taxon>
        <taxon>Insecta</taxon>
        <taxon>Pterygota</taxon>
        <taxon>Neoptera</taxon>
        <taxon>Endopterygota</taxon>
        <taxon>Hymenoptera</taxon>
        <taxon>Apocrita</taxon>
        <taxon>Aculeata</taxon>
        <taxon>Apoidea</taxon>
        <taxon>Anthophila</taxon>
        <taxon>Apidae</taxon>
        <taxon>Ceratina</taxon>
        <taxon>Zadontomerus</taxon>
    </lineage>
</organism>
<evidence type="ECO:0000256" key="1">
    <source>
        <dbReference type="SAM" id="MobiDB-lite"/>
    </source>
</evidence>
<evidence type="ECO:0000313" key="4">
    <source>
        <dbReference type="RefSeq" id="XP_017875065.2"/>
    </source>
</evidence>
<protein>
    <submittedName>
        <fullName evidence="4 5">Uncharacterized protein LOC108621966</fullName>
    </submittedName>
</protein>
<feature type="chain" id="PRO_5044708858" evidence="2">
    <location>
        <begin position="20"/>
        <end position="556"/>
    </location>
</feature>
<evidence type="ECO:0000313" key="3">
    <source>
        <dbReference type="Proteomes" id="UP000694925"/>
    </source>
</evidence>
<dbReference type="AlphaFoldDB" id="A0AAJ7IQY0"/>
<gene>
    <name evidence="4 5" type="primary">LOC108621966</name>
</gene>
<feature type="compositionally biased region" description="Basic and acidic residues" evidence="1">
    <location>
        <begin position="28"/>
        <end position="41"/>
    </location>
</feature>
<reference evidence="4 5" key="1">
    <citation type="submission" date="2025-04" db="UniProtKB">
        <authorList>
            <consortium name="RefSeq"/>
        </authorList>
    </citation>
    <scope>IDENTIFICATION</scope>
    <source>
        <tissue evidence="4 5">Whole body</tissue>
    </source>
</reference>
<dbReference type="GeneID" id="108621966"/>
<name>A0AAJ7IQY0_9HYME</name>
<evidence type="ECO:0000313" key="5">
    <source>
        <dbReference type="RefSeq" id="XP_026666914.1"/>
    </source>
</evidence>
<feature type="region of interest" description="Disordered" evidence="1">
    <location>
        <begin position="22"/>
        <end position="104"/>
    </location>
</feature>
<keyword evidence="2" id="KW-0732">Signal</keyword>
<dbReference type="KEGG" id="ccal:108621966"/>
<feature type="region of interest" description="Disordered" evidence="1">
    <location>
        <begin position="252"/>
        <end position="273"/>
    </location>
</feature>
<keyword evidence="3" id="KW-1185">Reference proteome</keyword>
<sequence>MRIARVLTVCAVLTSTVIGAETARPKRRPESKEQVGRPKTEDEIDPDEITFTTLRPETTTREQTARSNVHVGSSKVFHTVRPSRSTAQRHKRFRTNSYRSKANRRRRQLQRIGYDSDKAKTIHELNRVNRIENENIETIQGPADAFGEGAIRIEPIYRVTKNKNILDTIVNTLKRIVDAPTSIGPLVGPFHFPGIGEKVYVRLLEPVQPDHLVVRLISHLPADEVESTLDENIFVKPSELIEHAEILPDSDVSHSFDQHNELPSIPHDSSSSDSNVAVQILKPNASDAKLERPDGKAWRTYKYKLHLKQPENGKWNSFMVPTKNDVRPRPPNAANRMNISFHDSFYLPVNEPSRNHNFAPVPVLRPSIDSVDFHRFHHGPTNVSASEQAVLHTRFEPNFSASRVPISTYGQPRPSDQPKYSIEFASKKMRYLNLDGSVISADEKSKSDSKSVFRTDNYPWKPLRRMYTKKSSSTNTEGSDRTKLQDRRDDDESDETDPSWKRTVHSREISSKESASDLKKCCWQQAKEKDEQVESGSDGQRDSDSSKPKTASNATN</sequence>
<feature type="region of interest" description="Disordered" evidence="1">
    <location>
        <begin position="464"/>
        <end position="556"/>
    </location>
</feature>
<dbReference type="RefSeq" id="XP_026666914.1">
    <property type="nucleotide sequence ID" value="XM_026811113.1"/>
</dbReference>
<proteinExistence type="predicted"/>
<dbReference type="Proteomes" id="UP000694925">
    <property type="component" value="Unplaced"/>
</dbReference>
<accession>A0AAJ7IQY0</accession>
<dbReference type="RefSeq" id="XP_017875065.2">
    <property type="nucleotide sequence ID" value="XM_018019576.2"/>
</dbReference>
<feature type="compositionally biased region" description="Basic and acidic residues" evidence="1">
    <location>
        <begin position="505"/>
        <end position="532"/>
    </location>
</feature>
<feature type="compositionally biased region" description="Basic and acidic residues" evidence="1">
    <location>
        <begin position="478"/>
        <end position="490"/>
    </location>
</feature>
<feature type="signal peptide" evidence="2">
    <location>
        <begin position="1"/>
        <end position="19"/>
    </location>
</feature>
<evidence type="ECO:0000256" key="2">
    <source>
        <dbReference type="SAM" id="SignalP"/>
    </source>
</evidence>